<dbReference type="InterPro" id="IPR019734">
    <property type="entry name" value="TPR_rpt"/>
</dbReference>
<dbReference type="PANTHER" id="PTHR46016">
    <property type="entry name" value="ZINC FINGER, RING/FYVE/PHD-TYPE"/>
    <property type="match status" value="1"/>
</dbReference>
<evidence type="ECO:0000259" key="4">
    <source>
        <dbReference type="Pfam" id="PF12733"/>
    </source>
</evidence>
<feature type="region of interest" description="Disordered" evidence="3">
    <location>
        <begin position="748"/>
        <end position="827"/>
    </location>
</feature>
<proteinExistence type="predicted"/>
<keyword evidence="2" id="KW-0175">Coiled coil</keyword>
<evidence type="ECO:0000256" key="3">
    <source>
        <dbReference type="SAM" id="MobiDB-lite"/>
    </source>
</evidence>
<dbReference type="SUPFAM" id="SSF48452">
    <property type="entry name" value="TPR-like"/>
    <property type="match status" value="1"/>
</dbReference>
<comment type="caution">
    <text evidence="5">The sequence shown here is derived from an EMBL/GenBank/DDBJ whole genome shotgun (WGS) entry which is preliminary data.</text>
</comment>
<dbReference type="InterPro" id="IPR011990">
    <property type="entry name" value="TPR-like_helical_dom_sf"/>
</dbReference>
<gene>
    <name evidence="5" type="ORF">WMY93_018901</name>
</gene>
<evidence type="ECO:0000313" key="5">
    <source>
        <dbReference type="EMBL" id="KAK7902132.1"/>
    </source>
</evidence>
<evidence type="ECO:0000256" key="2">
    <source>
        <dbReference type="SAM" id="Coils"/>
    </source>
</evidence>
<dbReference type="AlphaFoldDB" id="A0AAW0NVG2"/>
<dbReference type="Pfam" id="PF13432">
    <property type="entry name" value="TPR_16"/>
    <property type="match status" value="1"/>
</dbReference>
<dbReference type="Pfam" id="PF12733">
    <property type="entry name" value="Cadherin-like"/>
    <property type="match status" value="2"/>
</dbReference>
<evidence type="ECO:0000256" key="1">
    <source>
        <dbReference type="PROSITE-ProRule" id="PRU00339"/>
    </source>
</evidence>
<organism evidence="5 6">
    <name type="scientific">Mugilogobius chulae</name>
    <name type="common">yellowstripe goby</name>
    <dbReference type="NCBI Taxonomy" id="88201"/>
    <lineage>
        <taxon>Eukaryota</taxon>
        <taxon>Metazoa</taxon>
        <taxon>Chordata</taxon>
        <taxon>Craniata</taxon>
        <taxon>Vertebrata</taxon>
        <taxon>Euteleostomi</taxon>
        <taxon>Actinopterygii</taxon>
        <taxon>Neopterygii</taxon>
        <taxon>Teleostei</taxon>
        <taxon>Neoteleostei</taxon>
        <taxon>Acanthomorphata</taxon>
        <taxon>Gobiaria</taxon>
        <taxon>Gobiiformes</taxon>
        <taxon>Gobioidei</taxon>
        <taxon>Gobiidae</taxon>
        <taxon>Gobionellinae</taxon>
        <taxon>Mugilogobius</taxon>
    </lineage>
</organism>
<feature type="domain" description="Cadherin-like beta-sandwich-like" evidence="4">
    <location>
        <begin position="7"/>
        <end position="91"/>
    </location>
</feature>
<dbReference type="EMBL" id="JBBPFD010000013">
    <property type="protein sequence ID" value="KAK7902132.1"/>
    <property type="molecule type" value="Genomic_DNA"/>
</dbReference>
<evidence type="ECO:0000313" key="6">
    <source>
        <dbReference type="Proteomes" id="UP001460270"/>
    </source>
</evidence>
<dbReference type="SMART" id="SM00028">
    <property type="entry name" value="TPR"/>
    <property type="match status" value="2"/>
</dbReference>
<dbReference type="GO" id="GO:0006511">
    <property type="term" value="P:ubiquitin-dependent protein catabolic process"/>
    <property type="evidence" value="ECO:0007669"/>
    <property type="project" value="TreeGrafter"/>
</dbReference>
<dbReference type="GO" id="GO:0061630">
    <property type="term" value="F:ubiquitin protein ligase activity"/>
    <property type="evidence" value="ECO:0007669"/>
    <property type="project" value="TreeGrafter"/>
</dbReference>
<dbReference type="GO" id="GO:0000209">
    <property type="term" value="P:protein polyubiquitination"/>
    <property type="evidence" value="ECO:0007669"/>
    <property type="project" value="TreeGrafter"/>
</dbReference>
<dbReference type="Gene3D" id="1.25.40.10">
    <property type="entry name" value="Tetratricopeptide repeat domain"/>
    <property type="match status" value="1"/>
</dbReference>
<dbReference type="InterPro" id="IPR013083">
    <property type="entry name" value="Znf_RING/FYVE/PHD"/>
</dbReference>
<dbReference type="Proteomes" id="UP001460270">
    <property type="component" value="Unassembled WGS sequence"/>
</dbReference>
<reference evidence="6" key="1">
    <citation type="submission" date="2024-04" db="EMBL/GenBank/DDBJ databases">
        <title>Salinicola lusitanus LLJ914,a marine bacterium isolated from the Okinawa Trough.</title>
        <authorList>
            <person name="Li J."/>
        </authorList>
    </citation>
    <scope>NUCLEOTIDE SEQUENCE [LARGE SCALE GENOMIC DNA]</scope>
</reference>
<dbReference type="Gene3D" id="3.30.40.10">
    <property type="entry name" value="Zinc/RING finger domain, C3HC4 (zinc finger)"/>
    <property type="match status" value="1"/>
</dbReference>
<protein>
    <recommendedName>
        <fullName evidence="4">Cadherin-like beta-sandwich-like domain-containing protein</fullName>
    </recommendedName>
</protein>
<keyword evidence="6" id="KW-1185">Reference proteome</keyword>
<dbReference type="PANTHER" id="PTHR46016:SF1">
    <property type="entry name" value="RING-TYPE DOMAIN-CONTAINING PROTEIN"/>
    <property type="match status" value="1"/>
</dbReference>
<feature type="repeat" description="TPR" evidence="1">
    <location>
        <begin position="536"/>
        <end position="569"/>
    </location>
</feature>
<sequence>MDNCDLEKLSVSVGKLQPDFSPNITTYQVTVESSVNKVNLDVVTSDCGASYRIRFGDESRVIKLNDGVNKVEIEVVAEDGTIKKYYVDITKLSAKIAELSELTLEGAFPLYPPFNSKTFEYNSTVPFQVNSVTLLPSVPDKHIKVKVNGGDNSQPVPLNYGDTLVDILVSSADGTHSQVYTVLVTRELIPLAVSFSDPKKQFEYECPVSLNAFYRPISINNSDPKHIFSRPYIEMLARRSKVDPLNNSPLRDTWKVTEMNLDHQMSAAPVKCLFTYRGCDSEVKLSEFGSHLLNCPHKPTGDLNAKDITETKWYKEQYEATSCLPVETKHIVEVRNWEKKYHLAAAAETNVEKLCTFAEDHLKVYSEHLPKPGDLMQYQEGTSPLYNLEQAAIHYASAIRHNSKDSRLHFLLGMVLETTYFATEMYGLQKKVDKESNELSDAKSTSRQDDILAVCKLHGFPGTPTVENQLKALDKEYQQLRDQGQSSKADYVQTLFLWLSRKVGKDNSVALRDEQNVLNQALMKYLDAWSLSPDCWEYNLHVGRLMLMQGKHREALQHLQTGLALRPRHAGLRFFTGLALLQQEKKPSEDTEKEAASFLQQGLEHFIGQRCRESVAALAAQSVSQCVSRGEASSQLEWVLLDAHFVLLQQLIHKAKANAEMKSSVAKRCQAIIALIRLTSITSCQELLDMQENVCQLSVVTTPRDNYALCLLGLAQLAQFESNPKLTRSQEVLADACLSFQASIDLEGKPQKGEPSEQLSKQKWWRDKQQNESQNVSKSPASQPQAVKGSLNTGAATRGGGRGRAQPGKGLSASREGKCCESSPVNPKSHIPRLGLARALCHSEKHEQAKTLYQEVITMSPEVHDAYIELVQLLEPSDPQAAVEVYCRYPLKPVSEQTFDDAFITGEIVRILMKLELYDHPQLGSSLVAYGKVMGLSK</sequence>
<keyword evidence="1" id="KW-0802">TPR repeat</keyword>
<dbReference type="InterPro" id="IPR051438">
    <property type="entry name" value="RNF_E3_ubiq-protein_ligase"/>
</dbReference>
<accession>A0AAW0NVG2</accession>
<dbReference type="InterPro" id="IPR025883">
    <property type="entry name" value="Cadherin-like_domain"/>
</dbReference>
<feature type="coiled-coil region" evidence="2">
    <location>
        <begin position="463"/>
        <end position="490"/>
    </location>
</feature>
<feature type="compositionally biased region" description="Polar residues" evidence="3">
    <location>
        <begin position="771"/>
        <end position="785"/>
    </location>
</feature>
<dbReference type="PROSITE" id="PS50005">
    <property type="entry name" value="TPR"/>
    <property type="match status" value="1"/>
</dbReference>
<name>A0AAW0NVG2_9GOBI</name>
<feature type="domain" description="Cadherin-like beta-sandwich-like" evidence="4">
    <location>
        <begin position="99"/>
        <end position="187"/>
    </location>
</feature>